<dbReference type="RefSeq" id="WP_284724479.1">
    <property type="nucleotide sequence ID" value="NZ_FXTU01000005.1"/>
</dbReference>
<feature type="coiled-coil region" evidence="1">
    <location>
        <begin position="116"/>
        <end position="143"/>
    </location>
</feature>
<name>A0AA46AGD1_9BACL</name>
<evidence type="ECO:0000313" key="3">
    <source>
        <dbReference type="Proteomes" id="UP001157946"/>
    </source>
</evidence>
<evidence type="ECO:0000256" key="1">
    <source>
        <dbReference type="SAM" id="Coils"/>
    </source>
</evidence>
<dbReference type="Proteomes" id="UP001157946">
    <property type="component" value="Unassembled WGS sequence"/>
</dbReference>
<accession>A0AA46AGD1</accession>
<dbReference type="AlphaFoldDB" id="A0AA46AGD1"/>
<reference evidence="2" key="1">
    <citation type="submission" date="2017-05" db="EMBL/GenBank/DDBJ databases">
        <authorList>
            <person name="Varghese N."/>
            <person name="Submissions S."/>
        </authorList>
    </citation>
    <scope>NUCLEOTIDE SEQUENCE</scope>
    <source>
        <strain evidence="2">DSM 45262</strain>
    </source>
</reference>
<keyword evidence="3" id="KW-1185">Reference proteome</keyword>
<evidence type="ECO:0000313" key="2">
    <source>
        <dbReference type="EMBL" id="SMP27351.1"/>
    </source>
</evidence>
<dbReference type="EMBL" id="FXTU01000005">
    <property type="protein sequence ID" value="SMP27351.1"/>
    <property type="molecule type" value="Genomic_DNA"/>
</dbReference>
<sequence length="346" mass="36812">MAKTPFKKLGSVEILSAHLNGIQHAVNNMEDVLGMKTAPKTGVQLLPYTDMPDPGLRYRIYEGPDNNWLYDPEPVIKRNGQIVSPSEYELQAEYGAVVFHVQQQASDVITADYTHITNQSAKMEQVDSQHAALEARVVALEQNGGGGGGSSFLAYLVKHYPGTYRSHGISPQNNATGVAVLANSIDIFPFVAHETIICDMMGGQVSAAVSGGLTSFAVYTDNNGYPGTLIAQTGAVDCSTTGWKEVAFTTGPVMLQAGNYWIGRFCNAALSFHGLSPAGINPVPSAPPLGSDNINNSNGLGAGVGGIRYSLAFDNGAFPETFPAAGNGPQYLERNAYGSPWIRRKP</sequence>
<protein>
    <submittedName>
        <fullName evidence="2">Uncharacterized protein</fullName>
    </submittedName>
</protein>
<proteinExistence type="predicted"/>
<organism evidence="2 3">
    <name type="scientific">Laceyella tengchongensis</name>
    <dbReference type="NCBI Taxonomy" id="574699"/>
    <lineage>
        <taxon>Bacteria</taxon>
        <taxon>Bacillati</taxon>
        <taxon>Bacillota</taxon>
        <taxon>Bacilli</taxon>
        <taxon>Bacillales</taxon>
        <taxon>Thermoactinomycetaceae</taxon>
        <taxon>Laceyella</taxon>
    </lineage>
</organism>
<keyword evidence="1" id="KW-0175">Coiled coil</keyword>
<gene>
    <name evidence="2" type="ORF">SAMN06265361_105260</name>
</gene>
<comment type="caution">
    <text evidence="2">The sequence shown here is derived from an EMBL/GenBank/DDBJ whole genome shotgun (WGS) entry which is preliminary data.</text>
</comment>